<evidence type="ECO:0000256" key="3">
    <source>
        <dbReference type="ARBA" id="ARBA00022741"/>
    </source>
</evidence>
<dbReference type="Gene3D" id="1.20.5.4130">
    <property type="match status" value="1"/>
</dbReference>
<evidence type="ECO:0000259" key="9">
    <source>
        <dbReference type="Pfam" id="PF18052"/>
    </source>
</evidence>
<dbReference type="Pfam" id="PF00931">
    <property type="entry name" value="NB-ARC"/>
    <property type="match status" value="1"/>
</dbReference>
<dbReference type="Gene3D" id="3.80.10.10">
    <property type="entry name" value="Ribonuclease Inhibitor"/>
    <property type="match status" value="2"/>
</dbReference>
<feature type="domain" description="Disease resistance N-terminal" evidence="9">
    <location>
        <begin position="9"/>
        <end position="94"/>
    </location>
</feature>
<dbReference type="SUPFAM" id="SSF52540">
    <property type="entry name" value="P-loop containing nucleoside triphosphate hydrolases"/>
    <property type="match status" value="1"/>
</dbReference>
<evidence type="ECO:0000256" key="2">
    <source>
        <dbReference type="ARBA" id="ARBA00022737"/>
    </source>
</evidence>
<evidence type="ECO:0000256" key="6">
    <source>
        <dbReference type="SAM" id="Coils"/>
    </source>
</evidence>
<dbReference type="SMART" id="SM00369">
    <property type="entry name" value="LRR_TYP"/>
    <property type="match status" value="3"/>
</dbReference>
<feature type="coiled-coil region" evidence="6">
    <location>
        <begin position="130"/>
        <end position="157"/>
    </location>
</feature>
<gene>
    <name evidence="11" type="ORF">ORAREDHAP_LOCUS19429</name>
</gene>
<keyword evidence="3" id="KW-0547">Nucleotide-binding</keyword>
<feature type="region of interest" description="Disordered" evidence="7">
    <location>
        <begin position="867"/>
        <end position="891"/>
    </location>
</feature>
<dbReference type="InterPro" id="IPR003591">
    <property type="entry name" value="Leu-rich_rpt_typical-subtyp"/>
</dbReference>
<dbReference type="AlphaFoldDB" id="A0A6J5WY30"/>
<organism evidence="11 12">
    <name type="scientific">Prunus armeniaca</name>
    <name type="common">Apricot</name>
    <name type="synonym">Armeniaca vulgaris</name>
    <dbReference type="NCBI Taxonomy" id="36596"/>
    <lineage>
        <taxon>Eukaryota</taxon>
        <taxon>Viridiplantae</taxon>
        <taxon>Streptophyta</taxon>
        <taxon>Embryophyta</taxon>
        <taxon>Tracheophyta</taxon>
        <taxon>Spermatophyta</taxon>
        <taxon>Magnoliopsida</taxon>
        <taxon>eudicotyledons</taxon>
        <taxon>Gunneridae</taxon>
        <taxon>Pentapetalae</taxon>
        <taxon>rosids</taxon>
        <taxon>fabids</taxon>
        <taxon>Rosales</taxon>
        <taxon>Rosaceae</taxon>
        <taxon>Amygdaloideae</taxon>
        <taxon>Amygdaleae</taxon>
        <taxon>Prunus</taxon>
    </lineage>
</organism>
<evidence type="ECO:0000259" key="10">
    <source>
        <dbReference type="Pfam" id="PF23598"/>
    </source>
</evidence>
<dbReference type="PROSITE" id="PS51450">
    <property type="entry name" value="LRR"/>
    <property type="match status" value="1"/>
</dbReference>
<keyword evidence="1" id="KW-0433">Leucine-rich repeat</keyword>
<dbReference type="InterPro" id="IPR055414">
    <property type="entry name" value="LRR_R13L4/SHOC2-like"/>
</dbReference>
<name>A0A6J5WY30_PRUAR</name>
<reference evidence="12" key="1">
    <citation type="journal article" date="2020" name="Genome Biol.">
        <title>Gamete binning: chromosome-level and haplotype-resolved genome assembly enabled by high-throughput single-cell sequencing of gamete genomes.</title>
        <authorList>
            <person name="Campoy J.A."/>
            <person name="Sun H."/>
            <person name="Goel M."/>
            <person name="Jiao W.-B."/>
            <person name="Folz-Donahue K."/>
            <person name="Wang N."/>
            <person name="Rubio M."/>
            <person name="Liu C."/>
            <person name="Kukat C."/>
            <person name="Ruiz D."/>
            <person name="Huettel B."/>
            <person name="Schneeberger K."/>
        </authorList>
    </citation>
    <scope>NUCLEOTIDE SEQUENCE [LARGE SCALE GENOMIC DNA]</scope>
    <source>
        <strain evidence="12">cv. Rojo Pasion</strain>
    </source>
</reference>
<protein>
    <submittedName>
        <fullName evidence="11">Uncharacterized protein</fullName>
    </submittedName>
</protein>
<keyword evidence="4" id="KW-0611">Plant defense</keyword>
<keyword evidence="12" id="KW-1185">Reference proteome</keyword>
<evidence type="ECO:0000259" key="8">
    <source>
        <dbReference type="Pfam" id="PF00931"/>
    </source>
</evidence>
<dbReference type="Pfam" id="PF18052">
    <property type="entry name" value="Rx_N"/>
    <property type="match status" value="1"/>
</dbReference>
<dbReference type="InterPro" id="IPR038005">
    <property type="entry name" value="RX-like_CC"/>
</dbReference>
<keyword evidence="2" id="KW-0677">Repeat</keyword>
<proteinExistence type="predicted"/>
<dbReference type="InterPro" id="IPR042197">
    <property type="entry name" value="Apaf_helical"/>
</dbReference>
<dbReference type="Pfam" id="PF23598">
    <property type="entry name" value="LRR_14"/>
    <property type="match status" value="1"/>
</dbReference>
<dbReference type="InterPro" id="IPR032675">
    <property type="entry name" value="LRR_dom_sf"/>
</dbReference>
<dbReference type="InterPro" id="IPR001611">
    <property type="entry name" value="Leu-rich_rpt"/>
</dbReference>
<dbReference type="PRINTS" id="PR00364">
    <property type="entry name" value="DISEASERSIST"/>
</dbReference>
<dbReference type="GO" id="GO:0043531">
    <property type="term" value="F:ADP binding"/>
    <property type="evidence" value="ECO:0007669"/>
    <property type="project" value="InterPro"/>
</dbReference>
<dbReference type="InterPro" id="IPR041118">
    <property type="entry name" value="Rx_N"/>
</dbReference>
<dbReference type="PANTHER" id="PTHR36766:SF40">
    <property type="entry name" value="DISEASE RESISTANCE PROTEIN RGA3"/>
    <property type="match status" value="1"/>
</dbReference>
<accession>A0A6J5WY30</accession>
<evidence type="ECO:0000256" key="7">
    <source>
        <dbReference type="SAM" id="MobiDB-lite"/>
    </source>
</evidence>
<dbReference type="Gene3D" id="1.10.8.430">
    <property type="entry name" value="Helical domain of apoptotic protease-activating factors"/>
    <property type="match status" value="1"/>
</dbReference>
<dbReference type="EMBL" id="CAEKKB010000003">
    <property type="protein sequence ID" value="CAB4303328.1"/>
    <property type="molecule type" value="Genomic_DNA"/>
</dbReference>
<keyword evidence="5" id="KW-0067">ATP-binding</keyword>
<keyword evidence="6" id="KW-0175">Coiled coil</keyword>
<dbReference type="GO" id="GO:0006952">
    <property type="term" value="P:defense response"/>
    <property type="evidence" value="ECO:0007669"/>
    <property type="project" value="UniProtKB-KW"/>
</dbReference>
<evidence type="ECO:0000256" key="1">
    <source>
        <dbReference type="ARBA" id="ARBA00022614"/>
    </source>
</evidence>
<dbReference type="CDD" id="cd14798">
    <property type="entry name" value="RX-CC_like"/>
    <property type="match status" value="1"/>
</dbReference>
<evidence type="ECO:0000256" key="5">
    <source>
        <dbReference type="ARBA" id="ARBA00022840"/>
    </source>
</evidence>
<dbReference type="Gene3D" id="3.40.50.300">
    <property type="entry name" value="P-loop containing nucleotide triphosphate hydrolases"/>
    <property type="match status" value="1"/>
</dbReference>
<sequence>MADALVYVVLQQLASTTYQQIEKEVKLVLDVKKEVAKITSNLKAIQAVLDDAEKRQVKEAVVRDWLDKLTDVSYEMDDVLDEWNTKILMQQVDNQEKGGDITLLVTKKKVCLSIPFDCFCFGLVSRVIRRRDIKLKLKDLNNKLTEIAEERKAYKFQHTEGRVEQPERQKSSSFVDISKTFGRENEKDIIVSKLLSESSQEIIRGPLGIPIVGMGGMGKTTLAQLAYNDENVKAHFERRIWVCVSDPFDEIKIAKAIIDGNGTPNSDELEAFLQCMSKSIEGKKFLLILDDVWTQDHRKWEQLKLPLLKGAMGSRILVTTRKEEVAIMMGAKMSHMIHLKQLSEESCWYLFYHLAFFDKEEDESNVFEAIGKEIVKKCKGLPLAAKALGSLMRFKKTKKEWQDVLHSEIWELEEFLNREECYIMEVKDANKRIELPSDKFRHLTLILASDDRFKCPVPPLSFDHCKVLRTLSCFNSRITTLDRDLILQLKCLRTLNLSGNKINELPKEIGELIHLRYIDLSGNNHLKELPDTLCNLYNLQTLRLTGCRHLAKLPKAIGKLINLKHLHIKNCYKLKYLPKGIGRLRSLQVLDGFSVCAADNSETLQLGDLGILDKLQGSLFIKGLGNVREASEAEKAQLVNKRHILHLELDFWNGDKRGQGERDGEMLSFLEPPQSLEFLCISCYCGGTFSSPNWMISLPNLRTLILRSWKNCDFLPPLGKLPSLQTLSIDDMPSVRKVGVEFLGIEETSALLKSSSPTVSFPKLKKLSFSGMCSWEEWEGVGGLAEEDSEVRIMPCLSSLDILKADSLRTLPDFLRKTPLRDLTIYKCSIFLERGCQESTGEERLKICHIPNIEINYKSVREDGVWIQQEDETDETDSSESDEDDDGIAQE</sequence>
<evidence type="ECO:0000256" key="4">
    <source>
        <dbReference type="ARBA" id="ARBA00022821"/>
    </source>
</evidence>
<dbReference type="GO" id="GO:0005524">
    <property type="term" value="F:ATP binding"/>
    <property type="evidence" value="ECO:0007669"/>
    <property type="project" value="UniProtKB-KW"/>
</dbReference>
<dbReference type="FunFam" id="3.40.50.300:FF:001091">
    <property type="entry name" value="Probable disease resistance protein At1g61300"/>
    <property type="match status" value="1"/>
</dbReference>
<feature type="domain" description="NB-ARC" evidence="8">
    <location>
        <begin position="184"/>
        <end position="357"/>
    </location>
</feature>
<evidence type="ECO:0000313" key="11">
    <source>
        <dbReference type="EMBL" id="CAB4303328.1"/>
    </source>
</evidence>
<dbReference type="Proteomes" id="UP000507245">
    <property type="component" value="Unassembled WGS sequence"/>
</dbReference>
<dbReference type="SUPFAM" id="SSF52058">
    <property type="entry name" value="L domain-like"/>
    <property type="match status" value="1"/>
</dbReference>
<dbReference type="OrthoDB" id="5279713at2759"/>
<evidence type="ECO:0000313" key="12">
    <source>
        <dbReference type="Proteomes" id="UP000507245"/>
    </source>
</evidence>
<dbReference type="InterPro" id="IPR002182">
    <property type="entry name" value="NB-ARC"/>
</dbReference>
<dbReference type="InterPro" id="IPR027417">
    <property type="entry name" value="P-loop_NTPase"/>
</dbReference>
<dbReference type="PANTHER" id="PTHR36766">
    <property type="entry name" value="PLANT BROAD-SPECTRUM MILDEW RESISTANCE PROTEIN RPW8"/>
    <property type="match status" value="1"/>
</dbReference>
<dbReference type="GO" id="GO:0051707">
    <property type="term" value="P:response to other organism"/>
    <property type="evidence" value="ECO:0007669"/>
    <property type="project" value="UniProtKB-ARBA"/>
</dbReference>
<feature type="domain" description="Disease resistance R13L4/SHOC-2-like LRR" evidence="10">
    <location>
        <begin position="507"/>
        <end position="777"/>
    </location>
</feature>
<feature type="compositionally biased region" description="Acidic residues" evidence="7">
    <location>
        <begin position="869"/>
        <end position="891"/>
    </location>
</feature>